<protein>
    <submittedName>
        <fullName evidence="5">NmrA-like family protein</fullName>
    </submittedName>
</protein>
<organism evidence="5 6">
    <name type="scientific">Penicillium citrinum</name>
    <dbReference type="NCBI Taxonomy" id="5077"/>
    <lineage>
        <taxon>Eukaryota</taxon>
        <taxon>Fungi</taxon>
        <taxon>Dikarya</taxon>
        <taxon>Ascomycota</taxon>
        <taxon>Pezizomycotina</taxon>
        <taxon>Eurotiomycetes</taxon>
        <taxon>Eurotiomycetidae</taxon>
        <taxon>Eurotiales</taxon>
        <taxon>Aspergillaceae</taxon>
        <taxon>Penicillium</taxon>
    </lineage>
</organism>
<evidence type="ECO:0000313" key="5">
    <source>
        <dbReference type="EMBL" id="KAJ5227174.1"/>
    </source>
</evidence>
<evidence type="ECO:0000256" key="1">
    <source>
        <dbReference type="ARBA" id="ARBA00005725"/>
    </source>
</evidence>
<reference evidence="5" key="2">
    <citation type="journal article" date="2023" name="IMA Fungus">
        <title>Comparative genomic study of the Penicillium genus elucidates a diverse pangenome and 15 lateral gene transfer events.</title>
        <authorList>
            <person name="Petersen C."/>
            <person name="Sorensen T."/>
            <person name="Nielsen M.R."/>
            <person name="Sondergaard T.E."/>
            <person name="Sorensen J.L."/>
            <person name="Fitzpatrick D.A."/>
            <person name="Frisvad J.C."/>
            <person name="Nielsen K.L."/>
        </authorList>
    </citation>
    <scope>NUCLEOTIDE SEQUENCE</scope>
    <source>
        <strain evidence="5">IBT 23319</strain>
    </source>
</reference>
<keyword evidence="3" id="KW-0560">Oxidoreductase</keyword>
<evidence type="ECO:0000313" key="6">
    <source>
        <dbReference type="Proteomes" id="UP001147733"/>
    </source>
</evidence>
<dbReference type="InterPro" id="IPR016040">
    <property type="entry name" value="NAD(P)-bd_dom"/>
</dbReference>
<dbReference type="RefSeq" id="XP_056499539.1">
    <property type="nucleotide sequence ID" value="XM_056646098.1"/>
</dbReference>
<dbReference type="PANTHER" id="PTHR47706:SF9">
    <property type="entry name" value="NMRA-LIKE DOMAIN-CONTAINING PROTEIN-RELATED"/>
    <property type="match status" value="1"/>
</dbReference>
<dbReference type="InterPro" id="IPR051609">
    <property type="entry name" value="NmrA/Isoflavone_reductase-like"/>
</dbReference>
<comment type="similarity">
    <text evidence="1">Belongs to the NmrA-type oxidoreductase family. Isoflavone reductase subfamily.</text>
</comment>
<feature type="domain" description="NAD(P)-binding" evidence="4">
    <location>
        <begin position="17"/>
        <end position="92"/>
    </location>
</feature>
<name>A0A9W9NW03_PENCI</name>
<dbReference type="SUPFAM" id="SSF51735">
    <property type="entry name" value="NAD(P)-binding Rossmann-fold domains"/>
    <property type="match status" value="1"/>
</dbReference>
<evidence type="ECO:0000256" key="3">
    <source>
        <dbReference type="ARBA" id="ARBA00023002"/>
    </source>
</evidence>
<gene>
    <name evidence="5" type="ORF">N7469_007180</name>
</gene>
<dbReference type="GO" id="GO:0016491">
    <property type="term" value="F:oxidoreductase activity"/>
    <property type="evidence" value="ECO:0007669"/>
    <property type="project" value="UniProtKB-KW"/>
</dbReference>
<evidence type="ECO:0000256" key="2">
    <source>
        <dbReference type="ARBA" id="ARBA00022857"/>
    </source>
</evidence>
<comment type="caution">
    <text evidence="5">The sequence shown here is derived from an EMBL/GenBank/DDBJ whole genome shotgun (WGS) entry which is preliminary data.</text>
</comment>
<dbReference type="Gene3D" id="3.40.50.720">
    <property type="entry name" value="NAD(P)-binding Rossmann-like Domain"/>
    <property type="match status" value="1"/>
</dbReference>
<dbReference type="PANTHER" id="PTHR47706">
    <property type="entry name" value="NMRA-LIKE FAMILY PROTEIN"/>
    <property type="match status" value="1"/>
</dbReference>
<dbReference type="Proteomes" id="UP001147733">
    <property type="component" value="Unassembled WGS sequence"/>
</dbReference>
<dbReference type="Pfam" id="PF13460">
    <property type="entry name" value="NAD_binding_10"/>
    <property type="match status" value="1"/>
</dbReference>
<dbReference type="EMBL" id="JAPQKT010000006">
    <property type="protein sequence ID" value="KAJ5227174.1"/>
    <property type="molecule type" value="Genomic_DNA"/>
</dbReference>
<dbReference type="AlphaFoldDB" id="A0A9W9NW03"/>
<keyword evidence="2" id="KW-0521">NADP</keyword>
<evidence type="ECO:0000259" key="4">
    <source>
        <dbReference type="Pfam" id="PF13460"/>
    </source>
</evidence>
<proteinExistence type="inferred from homology"/>
<sequence>MTITVGVAGITGKIFPILGLCRNLSKLPELLRESPRVSIIQGDSTDLETLQCFSRGCKVVTCCYLGDNDFITKGQKLLVDACELENVSRYIARDYCLDFTKLELGQHPAKDPMKHVKAHLETKKNVKGVHMLIGAFMGTFLSGYFGVWDQEVFKLNYYGTGDELWESTTYDTAAQHVAAVANDRNAVGRQYFLGDRRNIQEIAQNFADIYGKKPQLERLGSLDDLYNKMQATFQNDPSNIFAYIAMFYQYHCTNGRTYLKKDLDNLKYPKISPAAFKDFLQAHKIADLSDAYQNAGSEV</sequence>
<reference evidence="5" key="1">
    <citation type="submission" date="2022-11" db="EMBL/GenBank/DDBJ databases">
        <authorList>
            <person name="Petersen C."/>
        </authorList>
    </citation>
    <scope>NUCLEOTIDE SEQUENCE</scope>
    <source>
        <strain evidence="5">IBT 23319</strain>
    </source>
</reference>
<dbReference type="GeneID" id="81385265"/>
<dbReference type="OrthoDB" id="419598at2759"/>
<dbReference type="InterPro" id="IPR036291">
    <property type="entry name" value="NAD(P)-bd_dom_sf"/>
</dbReference>
<keyword evidence="6" id="KW-1185">Reference proteome</keyword>
<accession>A0A9W9NW03</accession>